<dbReference type="InterPro" id="IPR001766">
    <property type="entry name" value="Fork_head_dom"/>
</dbReference>
<keyword evidence="2" id="KW-0805">Transcription regulation</keyword>
<protein>
    <recommendedName>
        <fullName evidence="8">Fork-head domain-containing protein</fullName>
    </recommendedName>
</protein>
<keyword evidence="4" id="KW-0804">Transcription</keyword>
<dbReference type="PANTHER" id="PTHR13962:SF17">
    <property type="entry name" value="FORKHEAD BOX PROTEIN N4"/>
    <property type="match status" value="1"/>
</dbReference>
<dbReference type="InterPro" id="IPR036390">
    <property type="entry name" value="WH_DNA-bd_sf"/>
</dbReference>
<feature type="compositionally biased region" description="Polar residues" evidence="7">
    <location>
        <begin position="29"/>
        <end position="38"/>
    </location>
</feature>
<evidence type="ECO:0000256" key="6">
    <source>
        <dbReference type="PROSITE-ProRule" id="PRU00089"/>
    </source>
</evidence>
<evidence type="ECO:0000256" key="3">
    <source>
        <dbReference type="ARBA" id="ARBA00023125"/>
    </source>
</evidence>
<feature type="compositionally biased region" description="Basic and acidic residues" evidence="7">
    <location>
        <begin position="1"/>
        <end position="17"/>
    </location>
</feature>
<accession>A0AAV5URG6</accession>
<dbReference type="SUPFAM" id="SSF46785">
    <property type="entry name" value="Winged helix' DNA-binding domain"/>
    <property type="match status" value="1"/>
</dbReference>
<dbReference type="InterPro" id="IPR036388">
    <property type="entry name" value="WH-like_DNA-bd_sf"/>
</dbReference>
<feature type="domain" description="Fork-head" evidence="8">
    <location>
        <begin position="194"/>
        <end position="276"/>
    </location>
</feature>
<dbReference type="PRINTS" id="PR00053">
    <property type="entry name" value="FORKHEAD"/>
</dbReference>
<dbReference type="InterPro" id="IPR047119">
    <property type="entry name" value="FOXN2/3-like"/>
</dbReference>
<proteinExistence type="predicted"/>
<feature type="compositionally biased region" description="Acidic residues" evidence="7">
    <location>
        <begin position="160"/>
        <end position="170"/>
    </location>
</feature>
<evidence type="ECO:0000256" key="1">
    <source>
        <dbReference type="ARBA" id="ARBA00004123"/>
    </source>
</evidence>
<keyword evidence="10" id="KW-1185">Reference proteome</keyword>
<reference evidence="9" key="1">
    <citation type="submission" date="2023-10" db="EMBL/GenBank/DDBJ databases">
        <title>Genome assembly of Pristionchus species.</title>
        <authorList>
            <person name="Yoshida K."/>
            <person name="Sommer R.J."/>
        </authorList>
    </citation>
    <scope>NUCLEOTIDE SEQUENCE</scope>
    <source>
        <strain evidence="9">RS5133</strain>
    </source>
</reference>
<dbReference type="PROSITE" id="PS50039">
    <property type="entry name" value="FORK_HEAD_3"/>
    <property type="match status" value="1"/>
</dbReference>
<name>A0AAV5URG6_9BILA</name>
<dbReference type="GO" id="GO:0000987">
    <property type="term" value="F:cis-regulatory region sequence-specific DNA binding"/>
    <property type="evidence" value="ECO:0007669"/>
    <property type="project" value="TreeGrafter"/>
</dbReference>
<feature type="non-terminal residue" evidence="9">
    <location>
        <position position="1"/>
    </location>
</feature>
<dbReference type="PANTHER" id="PTHR13962">
    <property type="entry name" value="FORKHEAD BOX PROTEIN N3-LIKE PROTEIN-RELATED"/>
    <property type="match status" value="1"/>
</dbReference>
<evidence type="ECO:0000256" key="5">
    <source>
        <dbReference type="ARBA" id="ARBA00023242"/>
    </source>
</evidence>
<keyword evidence="3 6" id="KW-0238">DNA-binding</keyword>
<feature type="compositionally biased region" description="Polar residues" evidence="7">
    <location>
        <begin position="78"/>
        <end position="87"/>
    </location>
</feature>
<sequence>AMERGGRRPDAGNKDPPRVGPRRALQDHNYGNSQPQSIDNRRRRQQQAAGYGSGGVREEFGMFDGSLFKDDKIAPGVQQHSQLQESTVAGGGGATTRQLQPQPGENRPPTPFPNDKPTPSKRRHSVRRRGAMPSNNQTAMKTEEEEEEGQRHARYPFDPNMDDEFEEEPDPPLGEGLVPAVPQGGCNTMKPRHWTYSSMIGLALLRSADGELPVSRIYPFIRQHFRYFSTDTSNWMNRIRHNVCTVKWFRKVETTAPGNGRKRTSYAIRHESIEKVRNKIRRAHAYDGHLVATGGQ</sequence>
<dbReference type="GO" id="GO:0003700">
    <property type="term" value="F:DNA-binding transcription factor activity"/>
    <property type="evidence" value="ECO:0007669"/>
    <property type="project" value="InterPro"/>
</dbReference>
<evidence type="ECO:0000256" key="2">
    <source>
        <dbReference type="ARBA" id="ARBA00023015"/>
    </source>
</evidence>
<evidence type="ECO:0000313" key="9">
    <source>
        <dbReference type="EMBL" id="GMT08909.1"/>
    </source>
</evidence>
<dbReference type="GO" id="GO:0005634">
    <property type="term" value="C:nucleus"/>
    <property type="evidence" value="ECO:0007669"/>
    <property type="project" value="UniProtKB-SubCell"/>
</dbReference>
<dbReference type="EMBL" id="BTSY01000001">
    <property type="protein sequence ID" value="GMT08909.1"/>
    <property type="molecule type" value="Genomic_DNA"/>
</dbReference>
<dbReference type="Proteomes" id="UP001432322">
    <property type="component" value="Unassembled WGS sequence"/>
</dbReference>
<organism evidence="9 10">
    <name type="scientific">Pristionchus fissidentatus</name>
    <dbReference type="NCBI Taxonomy" id="1538716"/>
    <lineage>
        <taxon>Eukaryota</taxon>
        <taxon>Metazoa</taxon>
        <taxon>Ecdysozoa</taxon>
        <taxon>Nematoda</taxon>
        <taxon>Chromadorea</taxon>
        <taxon>Rhabditida</taxon>
        <taxon>Rhabditina</taxon>
        <taxon>Diplogasteromorpha</taxon>
        <taxon>Diplogasteroidea</taxon>
        <taxon>Neodiplogasteridae</taxon>
        <taxon>Pristionchus</taxon>
    </lineage>
</organism>
<feature type="compositionally biased region" description="Basic residues" evidence="7">
    <location>
        <begin position="119"/>
        <end position="130"/>
    </location>
</feature>
<evidence type="ECO:0000313" key="10">
    <source>
        <dbReference type="Proteomes" id="UP001432322"/>
    </source>
</evidence>
<evidence type="ECO:0000256" key="4">
    <source>
        <dbReference type="ARBA" id="ARBA00023163"/>
    </source>
</evidence>
<comment type="caution">
    <text evidence="9">The sequence shown here is derived from an EMBL/GenBank/DDBJ whole genome shotgun (WGS) entry which is preliminary data.</text>
</comment>
<gene>
    <name evidence="9" type="ORF">PFISCL1PPCAC_206</name>
</gene>
<evidence type="ECO:0000259" key="8">
    <source>
        <dbReference type="PROSITE" id="PS50039"/>
    </source>
</evidence>
<feature type="region of interest" description="Disordered" evidence="7">
    <location>
        <begin position="1"/>
        <end position="171"/>
    </location>
</feature>
<feature type="non-terminal residue" evidence="9">
    <location>
        <position position="296"/>
    </location>
</feature>
<evidence type="ECO:0000256" key="7">
    <source>
        <dbReference type="SAM" id="MobiDB-lite"/>
    </source>
</evidence>
<feature type="compositionally biased region" description="Pro residues" evidence="7">
    <location>
        <begin position="106"/>
        <end position="116"/>
    </location>
</feature>
<comment type="subcellular location">
    <subcellularLocation>
        <location evidence="1 6">Nucleus</location>
    </subcellularLocation>
</comment>
<dbReference type="AlphaFoldDB" id="A0AAV5URG6"/>
<dbReference type="Gene3D" id="1.10.10.10">
    <property type="entry name" value="Winged helix-like DNA-binding domain superfamily/Winged helix DNA-binding domain"/>
    <property type="match status" value="1"/>
</dbReference>
<dbReference type="SMART" id="SM00339">
    <property type="entry name" value="FH"/>
    <property type="match status" value="1"/>
</dbReference>
<feature type="DNA-binding region" description="Fork-head" evidence="6">
    <location>
        <begin position="194"/>
        <end position="276"/>
    </location>
</feature>
<keyword evidence="5 6" id="KW-0539">Nucleus</keyword>
<dbReference type="Pfam" id="PF00250">
    <property type="entry name" value="Forkhead"/>
    <property type="match status" value="1"/>
</dbReference>